<dbReference type="InterPro" id="IPR016169">
    <property type="entry name" value="FAD-bd_PCMH_sub2"/>
</dbReference>
<dbReference type="PANTHER" id="PTHR21071:SF4">
    <property type="entry name" value="UDP-N-ACETYLENOLPYRUVOYLGLUCOSAMINE REDUCTASE"/>
    <property type="match status" value="1"/>
</dbReference>
<dbReference type="PANTHER" id="PTHR21071">
    <property type="entry name" value="UDP-N-ACETYLENOLPYRUVOYLGLUCOSAMINE REDUCTASE"/>
    <property type="match status" value="1"/>
</dbReference>
<dbReference type="GO" id="GO:0071949">
    <property type="term" value="F:FAD binding"/>
    <property type="evidence" value="ECO:0007669"/>
    <property type="project" value="InterPro"/>
</dbReference>
<protein>
    <recommendedName>
        <fullName evidence="1">UDP-N-acetylmuramate dehydrogenase</fullName>
        <ecNumber evidence="1">1.3.1.98</ecNumber>
    </recommendedName>
</protein>
<dbReference type="InterPro" id="IPR036318">
    <property type="entry name" value="FAD-bd_PCMH-like_sf"/>
</dbReference>
<name>A0A2H0XAM6_UNCKA</name>
<dbReference type="UniPathway" id="UPA00219"/>
<dbReference type="GO" id="GO:0009252">
    <property type="term" value="P:peptidoglycan biosynthetic process"/>
    <property type="evidence" value="ECO:0007669"/>
    <property type="project" value="UniProtKB-UniRule"/>
</dbReference>
<evidence type="ECO:0000259" key="2">
    <source>
        <dbReference type="PROSITE" id="PS51387"/>
    </source>
</evidence>
<evidence type="ECO:0000313" key="4">
    <source>
        <dbReference type="Proteomes" id="UP000231252"/>
    </source>
</evidence>
<dbReference type="NCBIfam" id="NF010478">
    <property type="entry name" value="PRK13903.1"/>
    <property type="match status" value="1"/>
</dbReference>
<feature type="non-terminal residue" evidence="3">
    <location>
        <position position="251"/>
    </location>
</feature>
<dbReference type="Gene3D" id="3.30.465.10">
    <property type="match status" value="1"/>
</dbReference>
<dbReference type="Pfam" id="PF01565">
    <property type="entry name" value="FAD_binding_4"/>
    <property type="match status" value="1"/>
</dbReference>
<dbReference type="PROSITE" id="PS51387">
    <property type="entry name" value="FAD_PCMH"/>
    <property type="match status" value="1"/>
</dbReference>
<dbReference type="NCBIfam" id="TIGR00179">
    <property type="entry name" value="murB"/>
    <property type="match status" value="1"/>
</dbReference>
<dbReference type="AlphaFoldDB" id="A0A2H0XAM6"/>
<proteinExistence type="inferred from homology"/>
<comment type="caution">
    <text evidence="3">The sequence shown here is derived from an EMBL/GenBank/DDBJ whole genome shotgun (WGS) entry which is preliminary data.</text>
</comment>
<dbReference type="GO" id="GO:0005829">
    <property type="term" value="C:cytosol"/>
    <property type="evidence" value="ECO:0007669"/>
    <property type="project" value="TreeGrafter"/>
</dbReference>
<evidence type="ECO:0000313" key="3">
    <source>
        <dbReference type="EMBL" id="PIS21973.1"/>
    </source>
</evidence>
<dbReference type="GO" id="GO:0071555">
    <property type="term" value="P:cell wall organization"/>
    <property type="evidence" value="ECO:0007669"/>
    <property type="project" value="TreeGrafter"/>
</dbReference>
<feature type="domain" description="FAD-binding PCMH-type" evidence="2">
    <location>
        <begin position="18"/>
        <end position="190"/>
    </location>
</feature>
<reference evidence="4" key="1">
    <citation type="submission" date="2017-09" db="EMBL/GenBank/DDBJ databases">
        <title>Depth-based differentiation of microbial function through sediment-hosted aquifers and enrichment of novel symbionts in the deep terrestrial subsurface.</title>
        <authorList>
            <person name="Probst A.J."/>
            <person name="Ladd B."/>
            <person name="Jarett J.K."/>
            <person name="Geller-Mcgrath D.E."/>
            <person name="Sieber C.M.K."/>
            <person name="Emerson J.B."/>
            <person name="Anantharaman K."/>
            <person name="Thomas B.C."/>
            <person name="Malmstrom R."/>
            <person name="Stieglmeier M."/>
            <person name="Klingl A."/>
            <person name="Woyke T."/>
            <person name="Ryan C.M."/>
            <person name="Banfield J.F."/>
        </authorList>
    </citation>
    <scope>NUCLEOTIDE SEQUENCE [LARGE SCALE GENOMIC DNA]</scope>
</reference>
<dbReference type="GO" id="GO:0008762">
    <property type="term" value="F:UDP-N-acetylmuramate dehydrogenase activity"/>
    <property type="evidence" value="ECO:0007669"/>
    <property type="project" value="UniProtKB-UniRule"/>
</dbReference>
<dbReference type="InterPro" id="IPR003170">
    <property type="entry name" value="MurB"/>
</dbReference>
<dbReference type="InterPro" id="IPR016166">
    <property type="entry name" value="FAD-bd_PCMH"/>
</dbReference>
<dbReference type="InterPro" id="IPR016167">
    <property type="entry name" value="FAD-bd_PCMH_sub1"/>
</dbReference>
<dbReference type="InterPro" id="IPR006094">
    <property type="entry name" value="Oxid_FAD_bind_N"/>
</dbReference>
<dbReference type="EC" id="1.3.1.98" evidence="1"/>
<dbReference type="SUPFAM" id="SSF56176">
    <property type="entry name" value="FAD-binding/transporter-associated domain-like"/>
    <property type="match status" value="1"/>
</dbReference>
<gene>
    <name evidence="3" type="ORF">COT50_04520</name>
</gene>
<evidence type="ECO:0000256" key="1">
    <source>
        <dbReference type="NCBIfam" id="TIGR00179"/>
    </source>
</evidence>
<sequence length="251" mass="27806">MGIDIVSNILLAPYTTLKIGGLAKYFTVVKTEEQLVESCSWAKKELQRIFVLGSGSNVLISDEGFNGLVILVDIKGRTYKPGENRDEGIADVKAGEVWDKFVLESVNKGCTGAECLGGIPGKVGGSVVQNIGAYGQEICEIVEKVRFYDVDKKDFDEYSNNDCQFSYRQSVFKGDFNKIIVSAQFKLKKDTELVIKYKELMEKFGNTKPTLPQVREVVLELRKSKSMLVDASDPNSTSAGSFFKNPIINKV</sequence>
<dbReference type="EMBL" id="PEYU01000101">
    <property type="protein sequence ID" value="PIS21973.1"/>
    <property type="molecule type" value="Genomic_DNA"/>
</dbReference>
<accession>A0A2H0XAM6</accession>
<dbReference type="Proteomes" id="UP000231252">
    <property type="component" value="Unassembled WGS sequence"/>
</dbReference>
<organism evidence="3 4">
    <name type="scientific">candidate division WWE3 bacterium CG08_land_8_20_14_0_20_41_10</name>
    <dbReference type="NCBI Taxonomy" id="1975085"/>
    <lineage>
        <taxon>Bacteria</taxon>
        <taxon>Katanobacteria</taxon>
    </lineage>
</organism>
<dbReference type="Gene3D" id="3.30.43.10">
    <property type="entry name" value="Uridine Diphospho-n-acetylenolpyruvylglucosamine Reductase, domain 2"/>
    <property type="match status" value="1"/>
</dbReference>
<dbReference type="HAMAP" id="MF_00037">
    <property type="entry name" value="MurB"/>
    <property type="match status" value="1"/>
</dbReference>